<name>A0A9X8H5M4_APHAT</name>
<accession>A0A9X8H5M4</accession>
<gene>
    <name evidence="1" type="ORF">DYB28_015479</name>
</gene>
<dbReference type="EMBL" id="QUTI01035817">
    <property type="protein sequence ID" value="RLO01598.1"/>
    <property type="molecule type" value="Genomic_DNA"/>
</dbReference>
<comment type="caution">
    <text evidence="1">The sequence shown here is derived from an EMBL/GenBank/DDBJ whole genome shotgun (WGS) entry which is preliminary data.</text>
</comment>
<proteinExistence type="predicted"/>
<dbReference type="GO" id="GO:0035091">
    <property type="term" value="F:phosphatidylinositol binding"/>
    <property type="evidence" value="ECO:0007669"/>
    <property type="project" value="InterPro"/>
</dbReference>
<dbReference type="InterPro" id="IPR036871">
    <property type="entry name" value="PX_dom_sf"/>
</dbReference>
<evidence type="ECO:0008006" key="3">
    <source>
        <dbReference type="Google" id="ProtNLM"/>
    </source>
</evidence>
<reference evidence="1 2" key="1">
    <citation type="journal article" date="2018" name="J. Invertebr. Pathol.">
        <title>New genotyping method for the causative agent of crayfish plague (Aphanomyces astaci) based on whole genome data.</title>
        <authorList>
            <person name="Minardi D."/>
            <person name="Studholme D.J."/>
            <person name="van der Giezen M."/>
            <person name="Pretto T."/>
            <person name="Oidtmann B."/>
        </authorList>
    </citation>
    <scope>NUCLEOTIDE SEQUENCE [LARGE SCALE GENOMIC DNA]</scope>
    <source>
        <strain evidence="1 2">KB13</strain>
    </source>
</reference>
<evidence type="ECO:0000313" key="1">
    <source>
        <dbReference type="EMBL" id="RLO01598.1"/>
    </source>
</evidence>
<dbReference type="Proteomes" id="UP000275652">
    <property type="component" value="Unassembled WGS sequence"/>
</dbReference>
<evidence type="ECO:0000313" key="2">
    <source>
        <dbReference type="Proteomes" id="UP000275652"/>
    </source>
</evidence>
<protein>
    <recommendedName>
        <fullName evidence="3">PX domain-containing protein</fullName>
    </recommendedName>
</protein>
<dbReference type="SUPFAM" id="SSF64268">
    <property type="entry name" value="PX domain"/>
    <property type="match status" value="1"/>
</dbReference>
<sequence>MTSLFDIQTCVLGAFRDGSHIVYAIQVCAGPHETRVHRRYSAFAQLKKIALRLLTTGPCCHQRSCHLDSVLRSVFDEIDLDSFRVINTEKLVQHRIAKLHFFLQRMRDALLKCPGRPRRLSEAHGCKVTKLIKSFLDIARPSTWEGEDSNRLALI</sequence>
<organism evidence="1 2">
    <name type="scientific">Aphanomyces astaci</name>
    <name type="common">Crayfish plague agent</name>
    <dbReference type="NCBI Taxonomy" id="112090"/>
    <lineage>
        <taxon>Eukaryota</taxon>
        <taxon>Sar</taxon>
        <taxon>Stramenopiles</taxon>
        <taxon>Oomycota</taxon>
        <taxon>Saprolegniomycetes</taxon>
        <taxon>Saprolegniales</taxon>
        <taxon>Verrucalvaceae</taxon>
        <taxon>Aphanomyces</taxon>
    </lineage>
</organism>
<dbReference type="Gene3D" id="3.30.1520.10">
    <property type="entry name" value="Phox-like domain"/>
    <property type="match status" value="1"/>
</dbReference>
<dbReference type="AlphaFoldDB" id="A0A9X8H5M4"/>